<comment type="caution">
    <text evidence="2">The sequence shown here is derived from an EMBL/GenBank/DDBJ whole genome shotgun (WGS) entry which is preliminary data.</text>
</comment>
<dbReference type="RefSeq" id="WP_071804597.1">
    <property type="nucleotide sequence ID" value="NZ_MEIA01000096.1"/>
</dbReference>
<dbReference type="AlphaFoldDB" id="A0A1K0GTF5"/>
<sequence>MIRHAFLEAAEAAAALLREPVLAERWSSPSALSDFSTGGLARHLANQITHTVTYLAAAPGQSAVPVLEHYTGNSWVTSGVDSADNADIRHRSEQAAAATTPDDLADSVGAALHELRDSVPAQPKGRIVDLGAWGLTVDDFLLTRVMELVVHADDLAVSLDMATPSMPDAATEATIQLLSRIAAWRHGPINVVRALARQERAPVSIAAL</sequence>
<dbReference type="InterPro" id="IPR034660">
    <property type="entry name" value="DinB/YfiT-like"/>
</dbReference>
<gene>
    <name evidence="2" type="ORF">BG844_09420</name>
</gene>
<protein>
    <recommendedName>
        <fullName evidence="1">Mycothiol-dependent maleylpyruvate isomerase metal-binding domain-containing protein</fullName>
    </recommendedName>
</protein>
<name>A0A1K0GTF5_9ACTN</name>
<accession>A0A1K0GTF5</accession>
<evidence type="ECO:0000259" key="1">
    <source>
        <dbReference type="Pfam" id="PF11716"/>
    </source>
</evidence>
<dbReference type="InterPro" id="IPR024344">
    <property type="entry name" value="MDMPI_metal-binding"/>
</dbReference>
<keyword evidence="3" id="KW-1185">Reference proteome</keyword>
<dbReference type="Proteomes" id="UP000182486">
    <property type="component" value="Unassembled WGS sequence"/>
</dbReference>
<proteinExistence type="predicted"/>
<evidence type="ECO:0000313" key="3">
    <source>
        <dbReference type="Proteomes" id="UP000182486"/>
    </source>
</evidence>
<evidence type="ECO:0000313" key="2">
    <source>
        <dbReference type="EMBL" id="OJF14540.1"/>
    </source>
</evidence>
<dbReference type="GO" id="GO:0046872">
    <property type="term" value="F:metal ion binding"/>
    <property type="evidence" value="ECO:0007669"/>
    <property type="project" value="InterPro"/>
</dbReference>
<organism evidence="2 3">
    <name type="scientific">Couchioplanes caeruleus subsp. caeruleus</name>
    <dbReference type="NCBI Taxonomy" id="56427"/>
    <lineage>
        <taxon>Bacteria</taxon>
        <taxon>Bacillati</taxon>
        <taxon>Actinomycetota</taxon>
        <taxon>Actinomycetes</taxon>
        <taxon>Micromonosporales</taxon>
        <taxon>Micromonosporaceae</taxon>
        <taxon>Couchioplanes</taxon>
    </lineage>
</organism>
<dbReference type="SUPFAM" id="SSF109854">
    <property type="entry name" value="DinB/YfiT-like putative metalloenzymes"/>
    <property type="match status" value="1"/>
</dbReference>
<feature type="domain" description="Mycothiol-dependent maleylpyruvate isomerase metal-binding" evidence="1">
    <location>
        <begin position="8"/>
        <end position="156"/>
    </location>
</feature>
<reference evidence="2 3" key="1">
    <citation type="submission" date="2016-09" db="EMBL/GenBank/DDBJ databases">
        <title>Couchioplanes caeruleus draft genome sequence.</title>
        <authorList>
            <person name="Sheehan J."/>
            <person name="Caffrey P."/>
        </authorList>
    </citation>
    <scope>NUCLEOTIDE SEQUENCE [LARGE SCALE GENOMIC DNA]</scope>
    <source>
        <strain evidence="2 3">DSM 43634</strain>
    </source>
</reference>
<dbReference type="EMBL" id="MEIA01000096">
    <property type="protein sequence ID" value="OJF14540.1"/>
    <property type="molecule type" value="Genomic_DNA"/>
</dbReference>
<dbReference type="Gene3D" id="1.20.120.450">
    <property type="entry name" value="dinb family like domain"/>
    <property type="match status" value="1"/>
</dbReference>
<dbReference type="Pfam" id="PF11716">
    <property type="entry name" value="MDMPI_N"/>
    <property type="match status" value="1"/>
</dbReference>